<organism evidence="1 2">
    <name type="scientific">Amycolatopsis coloradensis</name>
    <dbReference type="NCBI Taxonomy" id="76021"/>
    <lineage>
        <taxon>Bacteria</taxon>
        <taxon>Bacillati</taxon>
        <taxon>Actinomycetota</taxon>
        <taxon>Actinomycetes</taxon>
        <taxon>Pseudonocardiales</taxon>
        <taxon>Pseudonocardiaceae</taxon>
        <taxon>Amycolatopsis</taxon>
    </lineage>
</organism>
<gene>
    <name evidence="1" type="ORF">LCL61_17900</name>
</gene>
<dbReference type="EMBL" id="CP150484">
    <property type="protein sequence ID" value="WYW17425.1"/>
    <property type="molecule type" value="Genomic_DNA"/>
</dbReference>
<evidence type="ECO:0000313" key="2">
    <source>
        <dbReference type="Proteomes" id="UP001456344"/>
    </source>
</evidence>
<dbReference type="Proteomes" id="UP001456344">
    <property type="component" value="Chromosome"/>
</dbReference>
<protein>
    <submittedName>
        <fullName evidence="1">Serine peptidase</fullName>
    </submittedName>
</protein>
<proteinExistence type="predicted"/>
<accession>A0ACD5BDM0</accession>
<reference evidence="1" key="1">
    <citation type="submission" date="2023-10" db="EMBL/GenBank/DDBJ databases">
        <title>Whole genome sequencing of actinobacterial strain Amycolatopsis sp. (BCA-696) identifies the underlying plant growth-promoting genes.</title>
        <authorList>
            <person name="Gandham P."/>
            <person name="Vadla N."/>
            <person name="Saji A."/>
            <person name="Srinivas V."/>
            <person name="Ruperao P."/>
            <person name="Selvanayagam S."/>
            <person name="Saxena R.K."/>
            <person name="Rathore A."/>
            <person name="Gopalakrishnan S."/>
            <person name="Thakur V."/>
        </authorList>
    </citation>
    <scope>NUCLEOTIDE SEQUENCE</scope>
    <source>
        <strain evidence="1">BCA-696</strain>
    </source>
</reference>
<sequence length="278" mass="30662">MLQIIGVHGVGNHRPGETVEHAALQLSTVWRRHLSTGFPAIQSIDVAYYADQLRAPGRQGGDDLDNLPPEAEQMLRAWLESLDLPIQGRQGWGTWPLRQVLSWVAERRGLSPRLVNMFVATFFREVAAYLNPDDDSARTAARERVVHTLRSRHAKVVIAHSLGSVVAYEALWECQDVPVDLLITLGSPLALPHAVFPRLCPPPADGRGARPPGVARWVNLADPGDLVAVPPFGVSRRFADVDVDEHSVAHAFDFHLVSNYLSCARVASVLTEYSRRNG</sequence>
<keyword evidence="2" id="KW-1185">Reference proteome</keyword>
<name>A0ACD5BDM0_9PSEU</name>
<evidence type="ECO:0000313" key="1">
    <source>
        <dbReference type="EMBL" id="WYW17425.1"/>
    </source>
</evidence>